<organism evidence="5 6">
    <name type="scientific">Metabacillus litoralis</name>
    <dbReference type="NCBI Taxonomy" id="152268"/>
    <lineage>
        <taxon>Bacteria</taxon>
        <taxon>Bacillati</taxon>
        <taxon>Bacillota</taxon>
        <taxon>Bacilli</taxon>
        <taxon>Bacillales</taxon>
        <taxon>Bacillaceae</taxon>
        <taxon>Metabacillus</taxon>
    </lineage>
</organism>
<evidence type="ECO:0000259" key="4">
    <source>
        <dbReference type="PROSITE" id="PS50977"/>
    </source>
</evidence>
<reference evidence="5 6" key="1">
    <citation type="journal article" date="2005" name="Int. J. Syst. Evol. Microbiol.">
        <title>Bacillus litoralis sp. nov., isolated from a tidal flat of the Yellow Sea in Korea.</title>
        <authorList>
            <person name="Yoon J.H."/>
            <person name="Oh T.K."/>
        </authorList>
    </citation>
    <scope>NUCLEOTIDE SEQUENCE [LARGE SCALE GENOMIC DNA]</scope>
    <source>
        <strain evidence="5 6">SW-211</strain>
    </source>
</reference>
<dbReference type="PROSITE" id="PS01081">
    <property type="entry name" value="HTH_TETR_1"/>
    <property type="match status" value="1"/>
</dbReference>
<evidence type="ECO:0000256" key="3">
    <source>
        <dbReference type="PROSITE-ProRule" id="PRU00335"/>
    </source>
</evidence>
<dbReference type="Proteomes" id="UP000321363">
    <property type="component" value="Unassembled WGS sequence"/>
</dbReference>
<protein>
    <submittedName>
        <fullName evidence="5">TetR/AcrR family transcriptional regulator</fullName>
    </submittedName>
</protein>
<evidence type="ECO:0000313" key="5">
    <source>
        <dbReference type="EMBL" id="TXC85884.1"/>
    </source>
</evidence>
<proteinExistence type="predicted"/>
<comment type="caution">
    <text evidence="5">The sequence shown here is derived from an EMBL/GenBank/DDBJ whole genome shotgun (WGS) entry which is preliminary data.</text>
</comment>
<dbReference type="SUPFAM" id="SSF48498">
    <property type="entry name" value="Tetracyclin repressor-like, C-terminal domain"/>
    <property type="match status" value="1"/>
</dbReference>
<dbReference type="Pfam" id="PF00440">
    <property type="entry name" value="TetR_N"/>
    <property type="match status" value="1"/>
</dbReference>
<evidence type="ECO:0000313" key="6">
    <source>
        <dbReference type="Proteomes" id="UP000321363"/>
    </source>
</evidence>
<dbReference type="AlphaFoldDB" id="A0A5C6VMA6"/>
<dbReference type="GO" id="GO:0003677">
    <property type="term" value="F:DNA binding"/>
    <property type="evidence" value="ECO:0007669"/>
    <property type="project" value="UniProtKB-UniRule"/>
</dbReference>
<feature type="domain" description="HTH tetR-type" evidence="4">
    <location>
        <begin position="21"/>
        <end position="81"/>
    </location>
</feature>
<evidence type="ECO:0000256" key="1">
    <source>
        <dbReference type="ARBA" id="ARBA00022491"/>
    </source>
</evidence>
<name>A0A5C6VMA6_9BACI</name>
<sequence>MSDYDHFYGGEVCLLREERKKELKKQIFLKSIKLFKEYGYDNVTVEKIASSCGIAKGTFFNYFPKKEHLLLYLGNSQNDFLCEIIQKYQNVKIKQKLLLIFKDLLSVYLENSDLLKITLSETIRSALKDESRNINLFTETLTALMEEAKTNKEINTRFESRVIASVLVGIYFNTLINWSVSQDISDNIFPIFREQFEMIWEGVEQE</sequence>
<keyword evidence="6" id="KW-1185">Reference proteome</keyword>
<dbReference type="PANTHER" id="PTHR43479">
    <property type="entry name" value="ACREF/ENVCD OPERON REPRESSOR-RELATED"/>
    <property type="match status" value="1"/>
</dbReference>
<dbReference type="InterPro" id="IPR036271">
    <property type="entry name" value="Tet_transcr_reg_TetR-rel_C_sf"/>
</dbReference>
<keyword evidence="2 3" id="KW-0238">DNA-binding</keyword>
<dbReference type="PROSITE" id="PS50977">
    <property type="entry name" value="HTH_TETR_2"/>
    <property type="match status" value="1"/>
</dbReference>
<dbReference type="InterPro" id="IPR009057">
    <property type="entry name" value="Homeodomain-like_sf"/>
</dbReference>
<feature type="DNA-binding region" description="H-T-H motif" evidence="3">
    <location>
        <begin position="44"/>
        <end position="63"/>
    </location>
</feature>
<dbReference type="PANTHER" id="PTHR43479:SF11">
    <property type="entry name" value="ACREF_ENVCD OPERON REPRESSOR-RELATED"/>
    <property type="match status" value="1"/>
</dbReference>
<dbReference type="Gene3D" id="1.10.357.10">
    <property type="entry name" value="Tetracycline Repressor, domain 2"/>
    <property type="match status" value="1"/>
</dbReference>
<dbReference type="PRINTS" id="PR00455">
    <property type="entry name" value="HTHTETR"/>
</dbReference>
<dbReference type="SUPFAM" id="SSF46689">
    <property type="entry name" value="Homeodomain-like"/>
    <property type="match status" value="1"/>
</dbReference>
<dbReference type="InterPro" id="IPR023772">
    <property type="entry name" value="DNA-bd_HTH_TetR-type_CS"/>
</dbReference>
<dbReference type="EMBL" id="VOQF01000014">
    <property type="protein sequence ID" value="TXC85884.1"/>
    <property type="molecule type" value="Genomic_DNA"/>
</dbReference>
<dbReference type="InterPro" id="IPR050624">
    <property type="entry name" value="HTH-type_Tx_Regulator"/>
</dbReference>
<gene>
    <name evidence="5" type="ORF">FS935_18825</name>
</gene>
<dbReference type="InterPro" id="IPR001647">
    <property type="entry name" value="HTH_TetR"/>
</dbReference>
<evidence type="ECO:0000256" key="2">
    <source>
        <dbReference type="ARBA" id="ARBA00023125"/>
    </source>
</evidence>
<accession>A0A5C6VMA6</accession>
<keyword evidence="1" id="KW-0678">Repressor</keyword>